<evidence type="ECO:0000259" key="1">
    <source>
        <dbReference type="Pfam" id="PF23544"/>
    </source>
</evidence>
<comment type="caution">
    <text evidence="2">The sequence shown here is derived from an EMBL/GenBank/DDBJ whole genome shotgun (WGS) entry which is preliminary data.</text>
</comment>
<gene>
    <name evidence="2" type="ORF">GCM10010191_20410</name>
</gene>
<name>A0ABN3IS72_9ACTN</name>
<evidence type="ECO:0000313" key="2">
    <source>
        <dbReference type="EMBL" id="GAA2411257.1"/>
    </source>
</evidence>
<protein>
    <recommendedName>
        <fullName evidence="1">AtuA-like ferredoxin-fold domain-containing protein</fullName>
    </recommendedName>
</protein>
<proteinExistence type="predicted"/>
<dbReference type="Pfam" id="PF23544">
    <property type="entry name" value="AtuA_ferredoxin"/>
    <property type="match status" value="1"/>
</dbReference>
<dbReference type="PANTHER" id="PTHR47708:SF2">
    <property type="entry name" value="SI:CH73-132F6.5"/>
    <property type="match status" value="1"/>
</dbReference>
<organism evidence="2 3">
    <name type="scientific">Actinomadura vinacea</name>
    <dbReference type="NCBI Taxonomy" id="115336"/>
    <lineage>
        <taxon>Bacteria</taxon>
        <taxon>Bacillati</taxon>
        <taxon>Actinomycetota</taxon>
        <taxon>Actinomycetes</taxon>
        <taxon>Streptosporangiales</taxon>
        <taxon>Thermomonosporaceae</taxon>
        <taxon>Actinomadura</taxon>
    </lineage>
</organism>
<dbReference type="InterPro" id="IPR056362">
    <property type="entry name" value="AtuA-like_ferredoxin_dom"/>
</dbReference>
<feature type="domain" description="AtuA-like ferredoxin-fold" evidence="1">
    <location>
        <begin position="14"/>
        <end position="111"/>
    </location>
</feature>
<reference evidence="2 3" key="1">
    <citation type="journal article" date="2019" name="Int. J. Syst. Evol. Microbiol.">
        <title>The Global Catalogue of Microorganisms (GCM) 10K type strain sequencing project: providing services to taxonomists for standard genome sequencing and annotation.</title>
        <authorList>
            <consortium name="The Broad Institute Genomics Platform"/>
            <consortium name="The Broad Institute Genome Sequencing Center for Infectious Disease"/>
            <person name="Wu L."/>
            <person name="Ma J."/>
        </authorList>
    </citation>
    <scope>NUCLEOTIDE SEQUENCE [LARGE SCALE GENOMIC DNA]</scope>
    <source>
        <strain evidence="2 3">JCM 3325</strain>
    </source>
</reference>
<dbReference type="RefSeq" id="WP_344588441.1">
    <property type="nucleotide sequence ID" value="NZ_BAAARW010000006.1"/>
</dbReference>
<sequence>MTYEDTKQDTAPLRVADVAHGRSGDKGDTCNVGIVAYERDGYELLCRELTEERVAAHFGDLVRGTVTRYELPGIMALNFVLTRALDGGGTRSLRSDHLGKTMYAWLLRMEIPDAPGVRRHPSGPASPAEVVR</sequence>
<keyword evidence="3" id="KW-1185">Reference proteome</keyword>
<accession>A0ABN3IS72</accession>
<dbReference type="EMBL" id="BAAARW010000006">
    <property type="protein sequence ID" value="GAA2411257.1"/>
    <property type="molecule type" value="Genomic_DNA"/>
</dbReference>
<dbReference type="Proteomes" id="UP001501231">
    <property type="component" value="Unassembled WGS sequence"/>
</dbReference>
<dbReference type="PANTHER" id="PTHR47708">
    <property type="match status" value="1"/>
</dbReference>
<evidence type="ECO:0000313" key="3">
    <source>
        <dbReference type="Proteomes" id="UP001501231"/>
    </source>
</evidence>